<dbReference type="InterPro" id="IPR045275">
    <property type="entry name" value="MscS_archaea/bacteria_type"/>
</dbReference>
<gene>
    <name evidence="7" type="ORF">U6A24_07725</name>
</gene>
<reference evidence="7 8" key="1">
    <citation type="journal article" date="2013" name="Int. J. Syst. Evol. Microbiol.">
        <title>Aquimarina gracilis sp. nov., isolated from the gut microflora of a mussel, Mytilus coruscus, and emended description of Aquimarina spongiae.</title>
        <authorList>
            <person name="Park S.C."/>
            <person name="Choe H.N."/>
            <person name="Baik K.S."/>
            <person name="Seong C.N."/>
        </authorList>
    </citation>
    <scope>NUCLEOTIDE SEQUENCE [LARGE SCALE GENOMIC DNA]</scope>
    <source>
        <strain evidence="7 8">PSC32</strain>
    </source>
</reference>
<dbReference type="Gene3D" id="2.30.30.60">
    <property type="match status" value="1"/>
</dbReference>
<proteinExistence type="predicted"/>
<comment type="caution">
    <text evidence="7">The sequence shown here is derived from an EMBL/GenBank/DDBJ whole genome shotgun (WGS) entry which is preliminary data.</text>
</comment>
<dbReference type="InterPro" id="IPR010920">
    <property type="entry name" value="LSM_dom_sf"/>
</dbReference>
<evidence type="ECO:0000256" key="5">
    <source>
        <dbReference type="SAM" id="Phobius"/>
    </source>
</evidence>
<evidence type="ECO:0000313" key="7">
    <source>
        <dbReference type="EMBL" id="MEB3345341.1"/>
    </source>
</evidence>
<accession>A0ABU5ZTD5</accession>
<feature type="transmembrane region" description="Helical" evidence="5">
    <location>
        <begin position="55"/>
        <end position="77"/>
    </location>
</feature>
<dbReference type="PANTHER" id="PTHR30221:SF8">
    <property type="entry name" value="SMALL-CONDUCTANCE MECHANOSENSITIVE CHANNEL"/>
    <property type="match status" value="1"/>
</dbReference>
<dbReference type="InterPro" id="IPR023408">
    <property type="entry name" value="MscS_beta-dom_sf"/>
</dbReference>
<organism evidence="7 8">
    <name type="scientific">Aquimarina gracilis</name>
    <dbReference type="NCBI Taxonomy" id="874422"/>
    <lineage>
        <taxon>Bacteria</taxon>
        <taxon>Pseudomonadati</taxon>
        <taxon>Bacteroidota</taxon>
        <taxon>Flavobacteriia</taxon>
        <taxon>Flavobacteriales</taxon>
        <taxon>Flavobacteriaceae</taxon>
        <taxon>Aquimarina</taxon>
    </lineage>
</organism>
<evidence type="ECO:0000256" key="4">
    <source>
        <dbReference type="ARBA" id="ARBA00023136"/>
    </source>
</evidence>
<dbReference type="InterPro" id="IPR006685">
    <property type="entry name" value="MscS_channel_2nd"/>
</dbReference>
<evidence type="ECO:0000256" key="3">
    <source>
        <dbReference type="ARBA" id="ARBA00022989"/>
    </source>
</evidence>
<dbReference type="PANTHER" id="PTHR30221">
    <property type="entry name" value="SMALL-CONDUCTANCE MECHANOSENSITIVE CHANNEL"/>
    <property type="match status" value="1"/>
</dbReference>
<keyword evidence="3 5" id="KW-1133">Transmembrane helix</keyword>
<feature type="transmembrane region" description="Helical" evidence="5">
    <location>
        <begin position="12"/>
        <end position="34"/>
    </location>
</feature>
<feature type="transmembrane region" description="Helical" evidence="5">
    <location>
        <begin position="83"/>
        <end position="116"/>
    </location>
</feature>
<keyword evidence="4 5" id="KW-0472">Membrane</keyword>
<dbReference type="SUPFAM" id="SSF50182">
    <property type="entry name" value="Sm-like ribonucleoproteins"/>
    <property type="match status" value="1"/>
</dbReference>
<sequence>MKKNFLQPFFMLAYQSEILYTLVLLGIMVIVLLLTKRAIRRFSFIKSIEVNRRKIILNLIYLLAYIIMISILAIIWGVDHKQFAVFISSVLAVLGVGFFAQWSILSNLTASVILFFSHPVRIGQRIRILEKDFNLTGRVKDITGFYFFMITDNGQDITLPNSYVLQKGIQILKEDEEPGDLSFITPDTNEQETSA</sequence>
<name>A0ABU5ZTD5_9FLAO</name>
<dbReference type="EMBL" id="JAYKLX010000003">
    <property type="protein sequence ID" value="MEB3345341.1"/>
    <property type="molecule type" value="Genomic_DNA"/>
</dbReference>
<evidence type="ECO:0000259" key="6">
    <source>
        <dbReference type="Pfam" id="PF00924"/>
    </source>
</evidence>
<comment type="subcellular location">
    <subcellularLocation>
        <location evidence="1">Membrane</location>
    </subcellularLocation>
</comment>
<evidence type="ECO:0000256" key="2">
    <source>
        <dbReference type="ARBA" id="ARBA00022692"/>
    </source>
</evidence>
<dbReference type="RefSeq" id="WP_324179368.1">
    <property type="nucleotide sequence ID" value="NZ_BAABAW010000008.1"/>
</dbReference>
<feature type="domain" description="Mechanosensitive ion channel MscS" evidence="6">
    <location>
        <begin position="104"/>
        <end position="168"/>
    </location>
</feature>
<keyword evidence="2 5" id="KW-0812">Transmembrane</keyword>
<evidence type="ECO:0000256" key="1">
    <source>
        <dbReference type="ARBA" id="ARBA00004370"/>
    </source>
</evidence>
<evidence type="ECO:0000313" key="8">
    <source>
        <dbReference type="Proteomes" id="UP001327027"/>
    </source>
</evidence>
<keyword evidence="8" id="KW-1185">Reference proteome</keyword>
<dbReference type="Pfam" id="PF00924">
    <property type="entry name" value="MS_channel_2nd"/>
    <property type="match status" value="1"/>
</dbReference>
<protein>
    <submittedName>
        <fullName evidence="7">Mechanosensitive ion channel family protein</fullName>
    </submittedName>
</protein>
<dbReference type="Proteomes" id="UP001327027">
    <property type="component" value="Unassembled WGS sequence"/>
</dbReference>